<accession>A0A0T5NPY7</accession>
<gene>
    <name evidence="4" type="ORF">XM53_18845</name>
</gene>
<dbReference type="Proteomes" id="UP000051295">
    <property type="component" value="Unassembled WGS sequence"/>
</dbReference>
<dbReference type="Gene3D" id="3.40.50.720">
    <property type="entry name" value="NAD(P)-binding Rossmann-like Domain"/>
    <property type="match status" value="1"/>
</dbReference>
<dbReference type="Gene3D" id="3.90.180.10">
    <property type="entry name" value="Medium-chain alcohol dehydrogenases, catalytic domain"/>
    <property type="match status" value="1"/>
</dbReference>
<evidence type="ECO:0000256" key="1">
    <source>
        <dbReference type="ARBA" id="ARBA00022857"/>
    </source>
</evidence>
<evidence type="ECO:0000313" key="4">
    <source>
        <dbReference type="EMBL" id="KRS10994.1"/>
    </source>
</evidence>
<organism evidence="4 5">
    <name type="scientific">Roseovarius atlanticus</name>
    <dbReference type="NCBI Taxonomy" id="1641875"/>
    <lineage>
        <taxon>Bacteria</taxon>
        <taxon>Pseudomonadati</taxon>
        <taxon>Pseudomonadota</taxon>
        <taxon>Alphaproteobacteria</taxon>
        <taxon>Rhodobacterales</taxon>
        <taxon>Roseobacteraceae</taxon>
        <taxon>Roseovarius</taxon>
    </lineage>
</organism>
<dbReference type="PATRIC" id="fig|1641875.4.peg.2299"/>
<dbReference type="EMBL" id="LAXJ01000025">
    <property type="protein sequence ID" value="KRS10994.1"/>
    <property type="molecule type" value="Genomic_DNA"/>
</dbReference>
<dbReference type="NCBIfam" id="TIGR02824">
    <property type="entry name" value="quinone_pig3"/>
    <property type="match status" value="1"/>
</dbReference>
<dbReference type="OrthoDB" id="9780520at2"/>
<sequence length="327" mass="34905">MLPETMKTVEMREPGKPEVLELGERPVPQPAASEVLIKVTATGVNGPDLVQRRGHYPPPKGASDLLGLEVSGKVAALGDSVSGWAVGDAICGLTNGGGYAEYVAVDATHCLPIPAGLDETDAAGLCETYFTVWSNLFLDTPPAPQDLLLVHGGAGGIGSTAIQLGRALDMRVFTTCTGKDDIDYVTQLGAERAIDFKTEDFVPIVREAGGANLILDIIGGDYVARNIKAAHADARIVQLAFNGGSKMEIDLMPVMLKRLVYTGSTLRSRPDTFKTRVAQDLLEKVWPLLAEGTVGTYTHKVFPFEEATAAHELMESATHRGKILLRP</sequence>
<dbReference type="STRING" id="1641875.XM53_18845"/>
<evidence type="ECO:0000256" key="2">
    <source>
        <dbReference type="ARBA" id="ARBA00023002"/>
    </source>
</evidence>
<dbReference type="InterPro" id="IPR020843">
    <property type="entry name" value="ER"/>
</dbReference>
<dbReference type="SUPFAM" id="SSF51735">
    <property type="entry name" value="NAD(P)-binding Rossmann-fold domains"/>
    <property type="match status" value="1"/>
</dbReference>
<protein>
    <submittedName>
        <fullName evidence="4">NAD(P)H-quinone oxidoreductase</fullName>
    </submittedName>
</protein>
<dbReference type="PANTHER" id="PTHR48106">
    <property type="entry name" value="QUINONE OXIDOREDUCTASE PIG3-RELATED"/>
    <property type="match status" value="1"/>
</dbReference>
<dbReference type="SUPFAM" id="SSF50129">
    <property type="entry name" value="GroES-like"/>
    <property type="match status" value="1"/>
</dbReference>
<dbReference type="InterPro" id="IPR014189">
    <property type="entry name" value="Quinone_OxRdtase_PIG3"/>
</dbReference>
<dbReference type="PANTHER" id="PTHR48106:SF8">
    <property type="entry name" value="OS02G0805600 PROTEIN"/>
    <property type="match status" value="1"/>
</dbReference>
<dbReference type="GO" id="GO:0016651">
    <property type="term" value="F:oxidoreductase activity, acting on NAD(P)H"/>
    <property type="evidence" value="ECO:0007669"/>
    <property type="project" value="TreeGrafter"/>
</dbReference>
<reference evidence="4 5" key="1">
    <citation type="submission" date="2015-04" db="EMBL/GenBank/DDBJ databases">
        <title>The draft genome sequence of Roseovarius sp.R12b.</title>
        <authorList>
            <person name="Li G."/>
            <person name="Lai Q."/>
            <person name="Shao Z."/>
            <person name="Yan P."/>
        </authorList>
    </citation>
    <scope>NUCLEOTIDE SEQUENCE [LARGE SCALE GENOMIC DNA]</scope>
    <source>
        <strain evidence="4 5">R12B</strain>
    </source>
</reference>
<keyword evidence="1" id="KW-0521">NADP</keyword>
<dbReference type="InterPro" id="IPR011032">
    <property type="entry name" value="GroES-like_sf"/>
</dbReference>
<evidence type="ECO:0000313" key="5">
    <source>
        <dbReference type="Proteomes" id="UP000051295"/>
    </source>
</evidence>
<feature type="domain" description="Enoyl reductase (ER)" evidence="3">
    <location>
        <begin position="15"/>
        <end position="325"/>
    </location>
</feature>
<dbReference type="AlphaFoldDB" id="A0A0T5NPY7"/>
<dbReference type="SMART" id="SM00829">
    <property type="entry name" value="PKS_ER"/>
    <property type="match status" value="1"/>
</dbReference>
<dbReference type="Pfam" id="PF13602">
    <property type="entry name" value="ADH_zinc_N_2"/>
    <property type="match status" value="1"/>
</dbReference>
<proteinExistence type="predicted"/>
<dbReference type="InterPro" id="IPR036291">
    <property type="entry name" value="NAD(P)-bd_dom_sf"/>
</dbReference>
<name>A0A0T5NPY7_9RHOB</name>
<dbReference type="GO" id="GO:0070402">
    <property type="term" value="F:NADPH binding"/>
    <property type="evidence" value="ECO:0007669"/>
    <property type="project" value="TreeGrafter"/>
</dbReference>
<comment type="caution">
    <text evidence="4">The sequence shown here is derived from an EMBL/GenBank/DDBJ whole genome shotgun (WGS) entry which is preliminary data.</text>
</comment>
<keyword evidence="2" id="KW-0560">Oxidoreductase</keyword>
<keyword evidence="5" id="KW-1185">Reference proteome</keyword>
<dbReference type="RefSeq" id="WP_057796157.1">
    <property type="nucleotide sequence ID" value="NZ_LAXJ01000025.1"/>
</dbReference>
<dbReference type="InterPro" id="IPR013154">
    <property type="entry name" value="ADH-like_N"/>
</dbReference>
<evidence type="ECO:0000259" key="3">
    <source>
        <dbReference type="SMART" id="SM00829"/>
    </source>
</evidence>
<dbReference type="Pfam" id="PF08240">
    <property type="entry name" value="ADH_N"/>
    <property type="match status" value="1"/>
</dbReference>
<dbReference type="CDD" id="cd05276">
    <property type="entry name" value="p53_inducible_oxidoreductase"/>
    <property type="match status" value="1"/>
</dbReference>